<name>A0ABS3QPB4_9BACT</name>
<evidence type="ECO:0000313" key="2">
    <source>
        <dbReference type="Proteomes" id="UP000664369"/>
    </source>
</evidence>
<protein>
    <submittedName>
        <fullName evidence="1">Uncharacterized protein</fullName>
    </submittedName>
</protein>
<proteinExistence type="predicted"/>
<sequence>MGLDILLGANNQAALDAGNYDPDDQRLSRNFCNFMCRRSAIEEEPELDQIGRLTGVDISPLYEMENHTLPEELDSMLEYADDEAERQEILART</sequence>
<accession>A0ABS3QPB4</accession>
<gene>
    <name evidence="1" type="ORF">J4E00_28975</name>
</gene>
<dbReference type="RefSeq" id="WP_208178862.1">
    <property type="nucleotide sequence ID" value="NZ_JAGETZ010000027.1"/>
</dbReference>
<comment type="caution">
    <text evidence="1">The sequence shown here is derived from an EMBL/GenBank/DDBJ whole genome shotgun (WGS) entry which is preliminary data.</text>
</comment>
<reference evidence="1 2" key="1">
    <citation type="submission" date="2021-03" db="EMBL/GenBank/DDBJ databases">
        <authorList>
            <person name="Kim M.K."/>
        </authorList>
    </citation>
    <scope>NUCLEOTIDE SEQUENCE [LARGE SCALE GENOMIC DNA]</scope>
    <source>
        <strain evidence="1 2">BT442</strain>
    </source>
</reference>
<dbReference type="EMBL" id="JAGETZ010000027">
    <property type="protein sequence ID" value="MBO2013126.1"/>
    <property type="molecule type" value="Genomic_DNA"/>
</dbReference>
<organism evidence="1 2">
    <name type="scientific">Hymenobacter negativus</name>
    <dbReference type="NCBI Taxonomy" id="2795026"/>
    <lineage>
        <taxon>Bacteria</taxon>
        <taxon>Pseudomonadati</taxon>
        <taxon>Bacteroidota</taxon>
        <taxon>Cytophagia</taxon>
        <taxon>Cytophagales</taxon>
        <taxon>Hymenobacteraceae</taxon>
        <taxon>Hymenobacter</taxon>
    </lineage>
</organism>
<evidence type="ECO:0000313" key="1">
    <source>
        <dbReference type="EMBL" id="MBO2013126.1"/>
    </source>
</evidence>
<dbReference type="Proteomes" id="UP000664369">
    <property type="component" value="Unassembled WGS sequence"/>
</dbReference>
<keyword evidence="2" id="KW-1185">Reference proteome</keyword>